<dbReference type="WBParaSite" id="PS1159_v2.g23705.t3">
    <property type="protein sequence ID" value="PS1159_v2.g23705.t3"/>
    <property type="gene ID" value="PS1159_v2.g23705"/>
</dbReference>
<reference evidence="2" key="1">
    <citation type="submission" date="2022-11" db="UniProtKB">
        <authorList>
            <consortium name="WormBaseParasite"/>
        </authorList>
    </citation>
    <scope>IDENTIFICATION</scope>
</reference>
<sequence>MLATTVVPILCLLEWDSPKCSNHGLRVPAPKFPDKSRISGGFFSPILPSALTTSPPTPQTFLEELTSPIAKILSSTTTTTTSTSTTVPSTTSDILTTKGFIPTTTRIIQEILLETQQPSTKVPRRTTTTTTTSTTTAKTTTKRFLLNDVTEEPEEGDESGLPHGDAIDRPMPTTPLHLHYDSYLSPHSTMYTTTEQQLFAVRPTTPMGIIETTLKSSDGFRDEMPKTSFILIFSALVVTIVMIFVLCVFCCWNRNSSSSSSDSKPPPSAIAAGYAPIPSDNSPREIRSATTATVCPINGNGISQPVITIATPADTNGILTNGNGIMKKSMNGIGAPLLSEKKRKDFKEWYV</sequence>
<accession>A0AC35G3H7</accession>
<evidence type="ECO:0000313" key="1">
    <source>
        <dbReference type="Proteomes" id="UP000887580"/>
    </source>
</evidence>
<proteinExistence type="predicted"/>
<protein>
    <submittedName>
        <fullName evidence="2">Uncharacterized protein</fullName>
    </submittedName>
</protein>
<name>A0AC35G3H7_9BILA</name>
<organism evidence="1 2">
    <name type="scientific">Panagrolaimus sp. PS1159</name>
    <dbReference type="NCBI Taxonomy" id="55785"/>
    <lineage>
        <taxon>Eukaryota</taxon>
        <taxon>Metazoa</taxon>
        <taxon>Ecdysozoa</taxon>
        <taxon>Nematoda</taxon>
        <taxon>Chromadorea</taxon>
        <taxon>Rhabditida</taxon>
        <taxon>Tylenchina</taxon>
        <taxon>Panagrolaimomorpha</taxon>
        <taxon>Panagrolaimoidea</taxon>
        <taxon>Panagrolaimidae</taxon>
        <taxon>Panagrolaimus</taxon>
    </lineage>
</organism>
<dbReference type="Proteomes" id="UP000887580">
    <property type="component" value="Unplaced"/>
</dbReference>
<evidence type="ECO:0000313" key="2">
    <source>
        <dbReference type="WBParaSite" id="PS1159_v2.g23705.t3"/>
    </source>
</evidence>